<evidence type="ECO:0000256" key="8">
    <source>
        <dbReference type="ARBA" id="ARBA00023146"/>
    </source>
</evidence>
<proteinExistence type="inferred from homology"/>
<comment type="caution">
    <text evidence="10">Lacks conserved residue(s) required for the propagation of feature annotation.</text>
</comment>
<feature type="domain" description="Aminoacyl-tRNA synthetase class I anticodon-binding" evidence="11">
    <location>
        <begin position="439"/>
        <end position="525"/>
    </location>
</feature>
<dbReference type="InterPro" id="IPR045462">
    <property type="entry name" value="aa-tRNA-synth_I_cd-bd"/>
</dbReference>
<evidence type="ECO:0000313" key="12">
    <source>
        <dbReference type="EMBL" id="RLG71084.1"/>
    </source>
</evidence>
<evidence type="ECO:0000256" key="9">
    <source>
        <dbReference type="ARBA" id="ARBA00048573"/>
    </source>
</evidence>
<dbReference type="InterPro" id="IPR002904">
    <property type="entry name" value="Lys-tRNA-ligase"/>
</dbReference>
<dbReference type="EMBL" id="QMWP01000011">
    <property type="protein sequence ID" value="RLG71084.1"/>
    <property type="molecule type" value="Genomic_DNA"/>
</dbReference>
<comment type="catalytic activity">
    <reaction evidence="9 10">
        <text>tRNA(Lys) + L-lysine + ATP = L-lysyl-tRNA(Lys) + AMP + diphosphate</text>
        <dbReference type="Rhea" id="RHEA:20792"/>
        <dbReference type="Rhea" id="RHEA-COMP:9696"/>
        <dbReference type="Rhea" id="RHEA-COMP:9697"/>
        <dbReference type="ChEBI" id="CHEBI:30616"/>
        <dbReference type="ChEBI" id="CHEBI:32551"/>
        <dbReference type="ChEBI" id="CHEBI:33019"/>
        <dbReference type="ChEBI" id="CHEBI:78442"/>
        <dbReference type="ChEBI" id="CHEBI:78529"/>
        <dbReference type="ChEBI" id="CHEBI:456215"/>
        <dbReference type="EC" id="6.1.1.6"/>
    </reaction>
</comment>
<dbReference type="InterPro" id="IPR020751">
    <property type="entry name" value="aa-tRNA-synth_I_codon-bd_sub2"/>
</dbReference>
<sequence length="528" mass="60774">MQTFGWADKIAQELLKRNKETYVFHGMWTPSGFFHIGNARSEVFTPYAAKHALESYNKKCIQNFIIDDFDVIRKIPLGLNIAEKDYEEYLGYPCALAKSPLPGFKTWAEAFVSNVKEFLPKYGIKVNYISAYETYKAGIFNYAIKISLDNAKKIVEIWNKIANANKPESFLPIQVLCPKCKKLTTEAKEWLADAEEVSFVCKNPNCKYEGVISPYNGNAKLHWRVHWAAHWHYYKVDFESGGKDHFAAGGSVDVSRAFLKEIFKCDIPPLGVPTEFVQVGGKKMAGSVGNVISLDEWLKVGSAELFRFLNFIYRPQTVIELSLSHQNFLLLYERFERAERIYFGLEEAENEKLTMLYKRAYELSILERKKRFYQAPFSTLLQLVQFKELDEIPNILKTLKVLPSDLTPNEERNIIKKAERAKYWLEHYAPETLKIKFAETYPKPALNENELQAVKKAIKAIEGSESIDALQKAFFQIKKEYNIDAKRFFGIFYNVLIAKDSGPKLATLIFALGRERVIKRLNELIASS</sequence>
<reference evidence="12 13" key="1">
    <citation type="submission" date="2018-06" db="EMBL/GenBank/DDBJ databases">
        <title>Extensive metabolic versatility and redundancy in microbially diverse, dynamic hydrothermal sediments.</title>
        <authorList>
            <person name="Dombrowski N."/>
            <person name="Teske A."/>
            <person name="Baker B.J."/>
        </authorList>
    </citation>
    <scope>NUCLEOTIDE SEQUENCE [LARGE SCALE GENOMIC DNA]</scope>
    <source>
        <strain evidence="12">B51_G17</strain>
    </source>
</reference>
<keyword evidence="3 10" id="KW-0963">Cytoplasm</keyword>
<comment type="caution">
    <text evidence="12">The sequence shown here is derived from an EMBL/GenBank/DDBJ whole genome shotgun (WGS) entry which is preliminary data.</text>
</comment>
<keyword evidence="5 10" id="KW-0547">Nucleotide-binding</keyword>
<comment type="similarity">
    <text evidence="2 10">Belongs to the class-I aminoacyl-tRNA synthetase family.</text>
</comment>
<evidence type="ECO:0000256" key="1">
    <source>
        <dbReference type="ARBA" id="ARBA00004496"/>
    </source>
</evidence>
<evidence type="ECO:0000256" key="6">
    <source>
        <dbReference type="ARBA" id="ARBA00022840"/>
    </source>
</evidence>
<dbReference type="Gene3D" id="3.40.50.620">
    <property type="entry name" value="HUPs"/>
    <property type="match status" value="1"/>
</dbReference>
<evidence type="ECO:0000256" key="7">
    <source>
        <dbReference type="ARBA" id="ARBA00022917"/>
    </source>
</evidence>
<evidence type="ECO:0000256" key="3">
    <source>
        <dbReference type="ARBA" id="ARBA00022490"/>
    </source>
</evidence>
<dbReference type="Pfam" id="PF01921">
    <property type="entry name" value="tRNA-synt_1f"/>
    <property type="match status" value="1"/>
</dbReference>
<dbReference type="SUPFAM" id="SSF52374">
    <property type="entry name" value="Nucleotidylyl transferase"/>
    <property type="match status" value="1"/>
</dbReference>
<dbReference type="GO" id="GO:0000049">
    <property type="term" value="F:tRNA binding"/>
    <property type="evidence" value="ECO:0007669"/>
    <property type="project" value="InterPro"/>
</dbReference>
<keyword evidence="4 10" id="KW-0436">Ligase</keyword>
<dbReference type="NCBIfam" id="TIGR00467">
    <property type="entry name" value="lysS_arch"/>
    <property type="match status" value="1"/>
</dbReference>
<dbReference type="PANTHER" id="PTHR37940">
    <property type="entry name" value="LYSINE--TRNA LIGASE"/>
    <property type="match status" value="1"/>
</dbReference>
<name>A0A497JIA4_9ARCH</name>
<dbReference type="EC" id="6.1.1.6" evidence="10"/>
<dbReference type="Gene3D" id="1.10.10.350">
    <property type="match status" value="1"/>
</dbReference>
<keyword evidence="6 10" id="KW-0067">ATP-binding</keyword>
<dbReference type="InterPro" id="IPR008925">
    <property type="entry name" value="aa_tRNA-synth_I_cd-bd_sf"/>
</dbReference>
<dbReference type="PANTHER" id="PTHR37940:SF1">
    <property type="entry name" value="LYSINE--TRNA LIGASE"/>
    <property type="match status" value="1"/>
</dbReference>
<comment type="subcellular location">
    <subcellularLocation>
        <location evidence="1 10">Cytoplasm</location>
    </subcellularLocation>
</comment>
<evidence type="ECO:0000256" key="10">
    <source>
        <dbReference type="HAMAP-Rule" id="MF_00177"/>
    </source>
</evidence>
<organism evidence="12 13">
    <name type="scientific">Candidatus Iainarchaeum sp</name>
    <dbReference type="NCBI Taxonomy" id="3101447"/>
    <lineage>
        <taxon>Archaea</taxon>
        <taxon>Candidatus Iainarchaeota</taxon>
        <taxon>Candidatus Iainarchaeia</taxon>
        <taxon>Candidatus Iainarchaeales</taxon>
        <taxon>Candidatus Iainarchaeaceae</taxon>
        <taxon>Candidatus Iainarchaeum</taxon>
    </lineage>
</organism>
<keyword evidence="7 10" id="KW-0648">Protein biosynthesis</keyword>
<dbReference type="Pfam" id="PF19269">
    <property type="entry name" value="Anticodon_2"/>
    <property type="match status" value="1"/>
</dbReference>
<dbReference type="GO" id="GO:0005524">
    <property type="term" value="F:ATP binding"/>
    <property type="evidence" value="ECO:0007669"/>
    <property type="project" value="UniProtKB-UniRule"/>
</dbReference>
<dbReference type="InterPro" id="IPR042078">
    <property type="entry name" value="Lys-tRNA-ligase_SC_fold"/>
</dbReference>
<evidence type="ECO:0000256" key="4">
    <source>
        <dbReference type="ARBA" id="ARBA00022598"/>
    </source>
</evidence>
<evidence type="ECO:0000259" key="11">
    <source>
        <dbReference type="Pfam" id="PF19269"/>
    </source>
</evidence>
<dbReference type="InterPro" id="IPR014729">
    <property type="entry name" value="Rossmann-like_a/b/a_fold"/>
</dbReference>
<gene>
    <name evidence="10 12" type="primary">lysS</name>
    <name evidence="12" type="ORF">DRO04_00600</name>
</gene>
<keyword evidence="8 10" id="KW-0030">Aminoacyl-tRNA synthetase</keyword>
<dbReference type="Proteomes" id="UP000278031">
    <property type="component" value="Unassembled WGS sequence"/>
</dbReference>
<dbReference type="GO" id="GO:0006430">
    <property type="term" value="P:lysyl-tRNA aminoacylation"/>
    <property type="evidence" value="ECO:0007669"/>
    <property type="project" value="UniProtKB-UniRule"/>
</dbReference>
<dbReference type="HAMAP" id="MF_00177">
    <property type="entry name" value="Lys_tRNA_synth_class1"/>
    <property type="match status" value="1"/>
</dbReference>
<dbReference type="AlphaFoldDB" id="A0A497JIA4"/>
<protein>
    <recommendedName>
        <fullName evidence="10">Lysine--tRNA ligase</fullName>
        <ecNumber evidence="10">6.1.1.6</ecNumber>
    </recommendedName>
    <alternativeName>
        <fullName evidence="10">Lysyl-tRNA synthetase</fullName>
        <shortName evidence="10">LysRS</shortName>
    </alternativeName>
</protein>
<evidence type="ECO:0000313" key="13">
    <source>
        <dbReference type="Proteomes" id="UP000278031"/>
    </source>
</evidence>
<dbReference type="GO" id="GO:0005737">
    <property type="term" value="C:cytoplasm"/>
    <property type="evidence" value="ECO:0007669"/>
    <property type="project" value="UniProtKB-SubCell"/>
</dbReference>
<evidence type="ECO:0000256" key="2">
    <source>
        <dbReference type="ARBA" id="ARBA00005594"/>
    </source>
</evidence>
<dbReference type="Gene3D" id="6.10.20.10">
    <property type="entry name" value="Lysine tRNA ligase, stem contact fold domain"/>
    <property type="match status" value="1"/>
</dbReference>
<dbReference type="SUPFAM" id="SSF48163">
    <property type="entry name" value="An anticodon-binding domain of class I aminoacyl-tRNA synthetases"/>
    <property type="match status" value="1"/>
</dbReference>
<evidence type="ECO:0000256" key="5">
    <source>
        <dbReference type="ARBA" id="ARBA00022741"/>
    </source>
</evidence>
<dbReference type="GO" id="GO:0004824">
    <property type="term" value="F:lysine-tRNA ligase activity"/>
    <property type="evidence" value="ECO:0007669"/>
    <property type="project" value="UniProtKB-UniRule"/>
</dbReference>
<dbReference type="Gene3D" id="1.10.10.770">
    <property type="match status" value="1"/>
</dbReference>
<accession>A0A497JIA4</accession>